<proteinExistence type="predicted"/>
<keyword evidence="1" id="KW-0677">Repeat</keyword>
<keyword evidence="7" id="KW-1185">Reference proteome</keyword>
<dbReference type="AlphaFoldDB" id="A0A6A6ZZT5"/>
<dbReference type="CDD" id="cd00180">
    <property type="entry name" value="PKc"/>
    <property type="match status" value="1"/>
</dbReference>
<feature type="compositionally biased region" description="Basic and acidic residues" evidence="4">
    <location>
        <begin position="596"/>
        <end position="608"/>
    </location>
</feature>
<dbReference type="SUPFAM" id="SSF56112">
    <property type="entry name" value="Protein kinase-like (PK-like)"/>
    <property type="match status" value="1"/>
</dbReference>
<reference evidence="6" key="1">
    <citation type="journal article" date="2020" name="Stud. Mycol.">
        <title>101 Dothideomycetes genomes: a test case for predicting lifestyles and emergence of pathogens.</title>
        <authorList>
            <person name="Haridas S."/>
            <person name="Albert R."/>
            <person name="Binder M."/>
            <person name="Bloem J."/>
            <person name="Labutti K."/>
            <person name="Salamov A."/>
            <person name="Andreopoulos B."/>
            <person name="Baker S."/>
            <person name="Barry K."/>
            <person name="Bills G."/>
            <person name="Bluhm B."/>
            <person name="Cannon C."/>
            <person name="Castanera R."/>
            <person name="Culley D."/>
            <person name="Daum C."/>
            <person name="Ezra D."/>
            <person name="Gonzalez J."/>
            <person name="Henrissat B."/>
            <person name="Kuo A."/>
            <person name="Liang C."/>
            <person name="Lipzen A."/>
            <person name="Lutzoni F."/>
            <person name="Magnuson J."/>
            <person name="Mondo S."/>
            <person name="Nolan M."/>
            <person name="Ohm R."/>
            <person name="Pangilinan J."/>
            <person name="Park H.-J."/>
            <person name="Ramirez L."/>
            <person name="Alfaro M."/>
            <person name="Sun H."/>
            <person name="Tritt A."/>
            <person name="Yoshinaga Y."/>
            <person name="Zwiers L.-H."/>
            <person name="Turgeon B."/>
            <person name="Goodwin S."/>
            <person name="Spatafora J."/>
            <person name="Crous P."/>
            <person name="Grigoriev I."/>
        </authorList>
    </citation>
    <scope>NUCLEOTIDE SEQUENCE</scope>
    <source>
        <strain evidence="6">CBS 113818</strain>
    </source>
</reference>
<dbReference type="Gene3D" id="1.10.510.10">
    <property type="entry name" value="Transferase(Phosphotransferase) domain 1"/>
    <property type="match status" value="1"/>
</dbReference>
<dbReference type="PROSITE" id="PS50088">
    <property type="entry name" value="ANK_REPEAT"/>
    <property type="match status" value="3"/>
</dbReference>
<feature type="region of interest" description="Disordered" evidence="4">
    <location>
        <begin position="592"/>
        <end position="616"/>
    </location>
</feature>
<name>A0A6A6ZZT5_9PLEO</name>
<accession>A0A6A6ZZT5</accession>
<dbReference type="InterPro" id="IPR002110">
    <property type="entry name" value="Ankyrin_rpt"/>
</dbReference>
<dbReference type="GO" id="GO:0004672">
    <property type="term" value="F:protein kinase activity"/>
    <property type="evidence" value="ECO:0007669"/>
    <property type="project" value="InterPro"/>
</dbReference>
<dbReference type="Pfam" id="PF12796">
    <property type="entry name" value="Ank_2"/>
    <property type="match status" value="2"/>
</dbReference>
<dbReference type="OrthoDB" id="310217at2759"/>
<dbReference type="SMART" id="SM00220">
    <property type="entry name" value="S_TKc"/>
    <property type="match status" value="1"/>
</dbReference>
<evidence type="ECO:0000313" key="7">
    <source>
        <dbReference type="Proteomes" id="UP000799424"/>
    </source>
</evidence>
<dbReference type="PANTHER" id="PTHR24198">
    <property type="entry name" value="ANKYRIN REPEAT AND PROTEIN KINASE DOMAIN-CONTAINING PROTEIN"/>
    <property type="match status" value="1"/>
</dbReference>
<feature type="repeat" description="ANK" evidence="3">
    <location>
        <begin position="292"/>
        <end position="324"/>
    </location>
</feature>
<dbReference type="PANTHER" id="PTHR24198:SF165">
    <property type="entry name" value="ANKYRIN REPEAT-CONTAINING PROTEIN-RELATED"/>
    <property type="match status" value="1"/>
</dbReference>
<dbReference type="GO" id="GO:0005524">
    <property type="term" value="F:ATP binding"/>
    <property type="evidence" value="ECO:0007669"/>
    <property type="project" value="InterPro"/>
</dbReference>
<dbReference type="Pfam" id="PF00023">
    <property type="entry name" value="Ank"/>
    <property type="match status" value="1"/>
</dbReference>
<dbReference type="Pfam" id="PF00069">
    <property type="entry name" value="Pkinase"/>
    <property type="match status" value="1"/>
</dbReference>
<organism evidence="6 7">
    <name type="scientific">Ophiobolus disseminans</name>
    <dbReference type="NCBI Taxonomy" id="1469910"/>
    <lineage>
        <taxon>Eukaryota</taxon>
        <taxon>Fungi</taxon>
        <taxon>Dikarya</taxon>
        <taxon>Ascomycota</taxon>
        <taxon>Pezizomycotina</taxon>
        <taxon>Dothideomycetes</taxon>
        <taxon>Pleosporomycetidae</taxon>
        <taxon>Pleosporales</taxon>
        <taxon>Pleosporineae</taxon>
        <taxon>Phaeosphaeriaceae</taxon>
        <taxon>Ophiobolus</taxon>
    </lineage>
</organism>
<dbReference type="Gene3D" id="1.25.40.20">
    <property type="entry name" value="Ankyrin repeat-containing domain"/>
    <property type="match status" value="2"/>
</dbReference>
<evidence type="ECO:0000256" key="4">
    <source>
        <dbReference type="SAM" id="MobiDB-lite"/>
    </source>
</evidence>
<evidence type="ECO:0000259" key="5">
    <source>
        <dbReference type="PROSITE" id="PS50011"/>
    </source>
</evidence>
<gene>
    <name evidence="6" type="ORF">CC86DRAFT_405852</name>
</gene>
<protein>
    <recommendedName>
        <fullName evidence="5">Protein kinase domain-containing protein</fullName>
    </recommendedName>
</protein>
<feature type="domain" description="Protein kinase" evidence="5">
    <location>
        <begin position="490"/>
        <end position="789"/>
    </location>
</feature>
<evidence type="ECO:0000313" key="6">
    <source>
        <dbReference type="EMBL" id="KAF2826580.1"/>
    </source>
</evidence>
<evidence type="ECO:0000256" key="2">
    <source>
        <dbReference type="ARBA" id="ARBA00023043"/>
    </source>
</evidence>
<feature type="repeat" description="ANK" evidence="3">
    <location>
        <begin position="894"/>
        <end position="926"/>
    </location>
</feature>
<dbReference type="InterPro" id="IPR011009">
    <property type="entry name" value="Kinase-like_dom_sf"/>
</dbReference>
<dbReference type="PROSITE" id="PS50297">
    <property type="entry name" value="ANK_REP_REGION"/>
    <property type="match status" value="3"/>
</dbReference>
<dbReference type="InterPro" id="IPR036770">
    <property type="entry name" value="Ankyrin_rpt-contain_sf"/>
</dbReference>
<dbReference type="EMBL" id="MU006225">
    <property type="protein sequence ID" value="KAF2826580.1"/>
    <property type="molecule type" value="Genomic_DNA"/>
</dbReference>
<feature type="repeat" description="ANK" evidence="3">
    <location>
        <begin position="399"/>
        <end position="431"/>
    </location>
</feature>
<dbReference type="PROSITE" id="PS50011">
    <property type="entry name" value="PROTEIN_KINASE_DOM"/>
    <property type="match status" value="1"/>
</dbReference>
<dbReference type="Proteomes" id="UP000799424">
    <property type="component" value="Unassembled WGS sequence"/>
</dbReference>
<dbReference type="InterPro" id="IPR000719">
    <property type="entry name" value="Prot_kinase_dom"/>
</dbReference>
<evidence type="ECO:0000256" key="1">
    <source>
        <dbReference type="ARBA" id="ARBA00022737"/>
    </source>
</evidence>
<sequence>MRKDLQQEIVDNIVQSSNGMFMLAVLQMSTLEWLYDSGLSQGEIMIAMRSLPKDLDSTYQEVLRSRISPGSRETVRRAFRWLAFSEERLSIDELAEAVALSPGSPRLVDLQERPTQLSDVLHGLGGLVSVNEDSIILFVHYTVRNFLLSESAEDFRIDPDKCRTYLAECCLGYMLCYAQSTARQGNSNDFGRFPLLSYATRNWTGHVRLSRRVQDKLDAGARVEQLVRLFLFDGDALNINLMANDPNDVDRDPFPARLSRAPDIFYAVSTGLKTIVKEMIQQGAATTCSDYHGRQPLHVAVKLNEADIVQMLLDNGAEATTKDKDGESPLSMAAASTSHYGTFKILLLNTEPGLIKDLDVKGTPFLCAAAQGYDGEVLHLLLEHLRLSMDDLNAGYAEDGHSLLHLAVKEGNLSSISILLEAGVDVNVGDKNDDRPLHYAVRFDQDGARDILLAKHADQTLVNKGKKTPLEEMWSKRSLDWSSYQVDPELEKESRLDQARTSQAKCHILSKQGDSVGPKTIFSKTYDWSGLNNEEVKMLYRALMREKSSFERLDHPFVVSYLGFVTSKVNKRLFTLYLEYCDAGDLETRHVKRTPPKKDAHPNDAHPNDEEELLPDLDLSDSDDVPVCEALSEKDMWTLMYQLFAALAYLHYGITISKSGEVGVERHWDTKLHRDIKPHNIILKTGPRGKRIAKLCDLGHVRNLDQRMTVATYRGTPSYWPPEIKDMTLREQQWSTKGDVWCLARTLQEVEKDFKPSIDMDEILIKCCNQDPAERWSSLTALQRIHRYQHFLQEPYASFQKSLGGNPPGYEYQAFLHIVPALNTKAPFTGVTRKQRIKLLQRLRLVLTDGQGGWEIFRENCNSIHLAVLFNEEPVLQRLLSVKGQDPDEPWPGSEWTALHLAVQEDRQRLVEILLSANADRQLQDVHEKKAIYYAHPDSASFYNDLWKRQGVSISFLGATIGRQKLVSAAMSMTLSQTDKTSYTTTPV</sequence>
<keyword evidence="2 3" id="KW-0040">ANK repeat</keyword>
<dbReference type="SMART" id="SM00248">
    <property type="entry name" value="ANK"/>
    <property type="match status" value="8"/>
</dbReference>
<evidence type="ECO:0000256" key="3">
    <source>
        <dbReference type="PROSITE-ProRule" id="PRU00023"/>
    </source>
</evidence>
<dbReference type="SUPFAM" id="SSF48403">
    <property type="entry name" value="Ankyrin repeat"/>
    <property type="match status" value="2"/>
</dbReference>